<organism evidence="2 3">
    <name type="scientific">Mycobacterium bohemicum</name>
    <dbReference type="NCBI Taxonomy" id="56425"/>
    <lineage>
        <taxon>Bacteria</taxon>
        <taxon>Bacillati</taxon>
        <taxon>Actinomycetota</taxon>
        <taxon>Actinomycetes</taxon>
        <taxon>Mycobacteriales</taxon>
        <taxon>Mycobacteriaceae</taxon>
        <taxon>Mycobacterium</taxon>
    </lineage>
</organism>
<dbReference type="EMBL" id="LQOK01000025">
    <property type="protein sequence ID" value="ORV00328.1"/>
    <property type="molecule type" value="Genomic_DNA"/>
</dbReference>
<dbReference type="Pfam" id="PF14022">
    <property type="entry name" value="DUF4238"/>
    <property type="match status" value="1"/>
</dbReference>
<evidence type="ECO:0000256" key="1">
    <source>
        <dbReference type="SAM" id="MobiDB-lite"/>
    </source>
</evidence>
<accession>A0A1X1R6C8</accession>
<keyword evidence="3" id="KW-1185">Reference proteome</keyword>
<dbReference type="InterPro" id="IPR025332">
    <property type="entry name" value="DUF4238"/>
</dbReference>
<dbReference type="Proteomes" id="UP000193990">
    <property type="component" value="Unassembled WGS sequence"/>
</dbReference>
<comment type="caution">
    <text evidence="2">The sequence shown here is derived from an EMBL/GenBank/DDBJ whole genome shotgun (WGS) entry which is preliminary data.</text>
</comment>
<evidence type="ECO:0008006" key="4">
    <source>
        <dbReference type="Google" id="ProtNLM"/>
    </source>
</evidence>
<dbReference type="AlphaFoldDB" id="A0A1X1R6C8"/>
<gene>
    <name evidence="2" type="ORF">AWB93_09710</name>
</gene>
<protein>
    <recommendedName>
        <fullName evidence="4">DUF4238 domain-containing protein</fullName>
    </recommendedName>
</protein>
<reference evidence="2 3" key="1">
    <citation type="submission" date="2016-01" db="EMBL/GenBank/DDBJ databases">
        <title>The new phylogeny of the genus Mycobacterium.</title>
        <authorList>
            <person name="Tarcisio F."/>
            <person name="Conor M."/>
            <person name="Antonella G."/>
            <person name="Elisabetta G."/>
            <person name="Giulia F.S."/>
            <person name="Sara T."/>
            <person name="Anna F."/>
            <person name="Clotilde B."/>
            <person name="Roberto B."/>
            <person name="Veronica D.S."/>
            <person name="Fabio R."/>
            <person name="Monica P."/>
            <person name="Olivier J."/>
            <person name="Enrico T."/>
            <person name="Nicola S."/>
        </authorList>
    </citation>
    <scope>NUCLEOTIDE SEQUENCE [LARGE SCALE GENOMIC DNA]</scope>
    <source>
        <strain evidence="2 3">DSM 44277</strain>
    </source>
</reference>
<name>A0A1X1R6C8_MYCBE</name>
<evidence type="ECO:0000313" key="2">
    <source>
        <dbReference type="EMBL" id="ORV00328.1"/>
    </source>
</evidence>
<dbReference type="RefSeq" id="WP_085180851.1">
    <property type="nucleotide sequence ID" value="NZ_JACKSV010000024.1"/>
</dbReference>
<sequence length="291" mass="32106">MASIKRGHHTVPRFYLDGFANDDRQLGVAQLSSKKRFPSSTGDATVFRDFYNIDSRADPNAVEDLLSEIEGDAAAVFRNVLVDRCWPLGIEQRAMLATFLALQRTRTPSHRQMVDEIKEIMADVLESTGRGDAVIPVGLDQVDSKTVHIQSMLDIEQHAPCYFGRRWWLVQFGRKRLLTSDSPVGLLPHPDAPADAALGVGTAWVILFPMSPTVGLMMVAPDREDEPIDIARGRADGILDGSTYLAKLFNETAIDNARESIFHHPDDGNLVPADLPSPRGRQLETSPGPPE</sequence>
<evidence type="ECO:0000313" key="3">
    <source>
        <dbReference type="Proteomes" id="UP000193990"/>
    </source>
</evidence>
<feature type="region of interest" description="Disordered" evidence="1">
    <location>
        <begin position="265"/>
        <end position="291"/>
    </location>
</feature>
<proteinExistence type="predicted"/>